<protein>
    <submittedName>
        <fullName evidence="1">Uncharacterized protein</fullName>
    </submittedName>
</protein>
<sequence>MTAAELRRAAARIVTRDPLNGPPLRDTELRRAEILAQLAIAAAISELATATREDFQA</sequence>
<name>A0AAU2VTD5_9ACTN</name>
<reference evidence="1" key="1">
    <citation type="submission" date="2022-10" db="EMBL/GenBank/DDBJ databases">
        <title>The complete genomes of actinobacterial strains from the NBC collection.</title>
        <authorList>
            <person name="Joergensen T.S."/>
            <person name="Alvarez Arevalo M."/>
            <person name="Sterndorff E.B."/>
            <person name="Faurdal D."/>
            <person name="Vuksanovic O."/>
            <person name="Mourched A.-S."/>
            <person name="Charusanti P."/>
            <person name="Shaw S."/>
            <person name="Blin K."/>
            <person name="Weber T."/>
        </authorList>
    </citation>
    <scope>NUCLEOTIDE SEQUENCE</scope>
    <source>
        <strain evidence="1">NBC_00008</strain>
    </source>
</reference>
<evidence type="ECO:0000313" key="1">
    <source>
        <dbReference type="EMBL" id="WTW70099.1"/>
    </source>
</evidence>
<dbReference type="EMBL" id="CP108313">
    <property type="protein sequence ID" value="WTW70099.1"/>
    <property type="molecule type" value="Genomic_DNA"/>
</dbReference>
<gene>
    <name evidence="1" type="ORF">OG398_18405</name>
</gene>
<accession>A0AAU2VTD5</accession>
<organism evidence="1">
    <name type="scientific">Streptomyces sp. NBC_00008</name>
    <dbReference type="NCBI Taxonomy" id="2903610"/>
    <lineage>
        <taxon>Bacteria</taxon>
        <taxon>Bacillati</taxon>
        <taxon>Actinomycetota</taxon>
        <taxon>Actinomycetes</taxon>
        <taxon>Kitasatosporales</taxon>
        <taxon>Streptomycetaceae</taxon>
        <taxon>Streptomyces</taxon>
    </lineage>
</organism>
<proteinExistence type="predicted"/>
<dbReference type="AlphaFoldDB" id="A0AAU2VTD5"/>